<reference evidence="2 3" key="1">
    <citation type="submission" date="2016-05" db="EMBL/GenBank/DDBJ databases">
        <title>Diversity and Homogeneity among Thermoacidophilic Verrucomicrobia Methanotrophs Linked with Geographical Origin.</title>
        <authorList>
            <person name="Erikstad H.-A."/>
            <person name="Smestad N.B."/>
            <person name="Ceballos R.M."/>
            <person name="Birkeland N.-K."/>
        </authorList>
    </citation>
    <scope>NUCLEOTIDE SEQUENCE [LARGE SCALE GENOMIC DNA]</scope>
    <source>
        <strain evidence="2 3">Phi</strain>
    </source>
</reference>
<evidence type="ECO:0000259" key="1">
    <source>
        <dbReference type="Pfam" id="PF00535"/>
    </source>
</evidence>
<name>A0A4Y8PG49_9BACT</name>
<comment type="caution">
    <text evidence="2">The sequence shown here is derived from an EMBL/GenBank/DDBJ whole genome shotgun (WGS) entry which is preliminary data.</text>
</comment>
<gene>
    <name evidence="2" type="ORF">A7Q10_05845</name>
</gene>
<dbReference type="InterPro" id="IPR001173">
    <property type="entry name" value="Glyco_trans_2-like"/>
</dbReference>
<dbReference type="Gene3D" id="3.90.550.10">
    <property type="entry name" value="Spore Coat Polysaccharide Biosynthesis Protein SpsA, Chain A"/>
    <property type="match status" value="1"/>
</dbReference>
<protein>
    <submittedName>
        <fullName evidence="2">Glycosyl transferase</fullName>
    </submittedName>
</protein>
<dbReference type="GO" id="GO:0016740">
    <property type="term" value="F:transferase activity"/>
    <property type="evidence" value="ECO:0007669"/>
    <property type="project" value="UniProtKB-KW"/>
</dbReference>
<dbReference type="SUPFAM" id="SSF53448">
    <property type="entry name" value="Nucleotide-diphospho-sugar transferases"/>
    <property type="match status" value="1"/>
</dbReference>
<dbReference type="RefSeq" id="WP_134439548.1">
    <property type="nucleotide sequence ID" value="NZ_CP065957.1"/>
</dbReference>
<dbReference type="InterPro" id="IPR029044">
    <property type="entry name" value="Nucleotide-diphossugar_trans"/>
</dbReference>
<dbReference type="AlphaFoldDB" id="A0A4Y8PG49"/>
<feature type="domain" description="Glycosyltransferase 2-like" evidence="1">
    <location>
        <begin position="8"/>
        <end position="118"/>
    </location>
</feature>
<dbReference type="InterPro" id="IPR050834">
    <property type="entry name" value="Glycosyltransf_2"/>
</dbReference>
<evidence type="ECO:0000313" key="3">
    <source>
        <dbReference type="Proteomes" id="UP000297713"/>
    </source>
</evidence>
<dbReference type="PANTHER" id="PTHR43685">
    <property type="entry name" value="GLYCOSYLTRANSFERASE"/>
    <property type="match status" value="1"/>
</dbReference>
<organism evidence="2 3">
    <name type="scientific">Methylacidiphilum caldifontis</name>
    <dbReference type="NCBI Taxonomy" id="2795386"/>
    <lineage>
        <taxon>Bacteria</taxon>
        <taxon>Pseudomonadati</taxon>
        <taxon>Verrucomicrobiota</taxon>
        <taxon>Methylacidiphilae</taxon>
        <taxon>Methylacidiphilales</taxon>
        <taxon>Methylacidiphilaceae</taxon>
        <taxon>Methylacidiphilum (ex Ratnadevi et al. 2023)</taxon>
    </lineage>
</organism>
<sequence>MNHLPLVTIAIITYNGEKTIEKAILSALNQSWPNKEILVINDGSTDQTAKIIEKYRGVVSHVFFKENQGRAKARNEALNRAKGSWIQWLDHDDYLDQNKINNHFSLTAELDTIDVFYSPIIAVSPEGKEKYVPSAKAMSRPILSLWFSSELPQTGGYLWKKTSVAKIGGWSDYASLYDDYELVGRAIQSNLKFSLTPIAGAYWNYRNKPMAHQQAMEFIEQKKRCMDRMVQWLNQNGQLVPELKKEIGKAYFLVARWLAKEGKIEEAVALERKQKPLGLFCVDGPLRYSVLYSLFGFSVTEKIQSIFRQK</sequence>
<dbReference type="PANTHER" id="PTHR43685:SF2">
    <property type="entry name" value="GLYCOSYLTRANSFERASE 2-LIKE DOMAIN-CONTAINING PROTEIN"/>
    <property type="match status" value="1"/>
</dbReference>
<evidence type="ECO:0000313" key="2">
    <source>
        <dbReference type="EMBL" id="TFE70598.1"/>
    </source>
</evidence>
<keyword evidence="2" id="KW-0808">Transferase</keyword>
<proteinExistence type="predicted"/>
<accession>A0A4Y8PG49</accession>
<dbReference type="Pfam" id="PF00535">
    <property type="entry name" value="Glycos_transf_2"/>
    <property type="match status" value="1"/>
</dbReference>
<dbReference type="OrthoDB" id="184190at2"/>
<dbReference type="EMBL" id="LXQC01000113">
    <property type="protein sequence ID" value="TFE70598.1"/>
    <property type="molecule type" value="Genomic_DNA"/>
</dbReference>
<keyword evidence="3" id="KW-1185">Reference proteome</keyword>
<dbReference type="Proteomes" id="UP000297713">
    <property type="component" value="Unassembled WGS sequence"/>
</dbReference>